<accession>A0A5J4SLU0</accession>
<reference evidence="2" key="1">
    <citation type="submission" date="2019-03" db="EMBL/GenBank/DDBJ databases">
        <title>Single cell metagenomics reveals metabolic interactions within the superorganism composed of flagellate Streblomastix strix and complex community of Bacteroidetes bacteria on its surface.</title>
        <authorList>
            <person name="Treitli S.C."/>
            <person name="Kolisko M."/>
            <person name="Husnik F."/>
            <person name="Keeling P."/>
            <person name="Hampl V."/>
        </authorList>
    </citation>
    <scope>NUCLEOTIDE SEQUENCE</scope>
    <source>
        <strain evidence="2">STM</strain>
    </source>
</reference>
<name>A0A5J4SLU0_9ZZZZ</name>
<organism evidence="2">
    <name type="scientific">termite gut metagenome</name>
    <dbReference type="NCBI Taxonomy" id="433724"/>
    <lineage>
        <taxon>unclassified sequences</taxon>
        <taxon>metagenomes</taxon>
        <taxon>organismal metagenomes</taxon>
    </lineage>
</organism>
<evidence type="ECO:0000256" key="1">
    <source>
        <dbReference type="SAM" id="Phobius"/>
    </source>
</evidence>
<dbReference type="EMBL" id="SNRY01000106">
    <property type="protein sequence ID" value="KAA6347106.1"/>
    <property type="molecule type" value="Genomic_DNA"/>
</dbReference>
<proteinExistence type="predicted"/>
<keyword evidence="1" id="KW-0812">Transmembrane</keyword>
<gene>
    <name evidence="2" type="ORF">EZS27_005399</name>
</gene>
<dbReference type="AlphaFoldDB" id="A0A5J4SLU0"/>
<sequence length="116" mass="14204">MKKICLMYNYAQHYRTNIFMLMDQQLSCDFVFGDKYLDVKKMDYSNLKHFKKEVKNVTVHYPIYYQKGVLPLLRNGYTHFIMLGESICISTWMMFLLSRFYKRKTNLLFNPIYFQF</sequence>
<keyword evidence="1" id="KW-0472">Membrane</keyword>
<protein>
    <submittedName>
        <fullName evidence="2">Uncharacterized protein</fullName>
    </submittedName>
</protein>
<comment type="caution">
    <text evidence="2">The sequence shown here is derived from an EMBL/GenBank/DDBJ whole genome shotgun (WGS) entry which is preliminary data.</text>
</comment>
<feature type="transmembrane region" description="Helical" evidence="1">
    <location>
        <begin position="77"/>
        <end position="97"/>
    </location>
</feature>
<keyword evidence="1" id="KW-1133">Transmembrane helix</keyword>
<evidence type="ECO:0000313" key="2">
    <source>
        <dbReference type="EMBL" id="KAA6347106.1"/>
    </source>
</evidence>